<dbReference type="eggNOG" id="COG2445">
    <property type="taxonomic scope" value="Bacteria"/>
</dbReference>
<dbReference type="KEGG" id="bse:Bsel_1169"/>
<keyword evidence="2" id="KW-0540">Nuclease</keyword>
<dbReference type="GO" id="GO:0110001">
    <property type="term" value="C:toxin-antitoxin complex"/>
    <property type="evidence" value="ECO:0007669"/>
    <property type="project" value="InterPro"/>
</dbReference>
<dbReference type="GO" id="GO:0016787">
    <property type="term" value="F:hydrolase activity"/>
    <property type="evidence" value="ECO:0007669"/>
    <property type="project" value="UniProtKB-KW"/>
</dbReference>
<dbReference type="EMBL" id="CP001791">
    <property type="protein sequence ID" value="ADH98683.1"/>
    <property type="molecule type" value="Genomic_DNA"/>
</dbReference>
<sequence>MYFVDLKRLETRLAYYEELLQEFSELNQGDIQNQQRSLERITHMLLEVMMDVGNQMIDGFIMRDPGSYDDIMDILVDEKVISKENGKSIKKLIPWRKELLQNYTELDASALYFAYKRECDALMQFPARVRTYIEQEMGPVSAFLPQKE</sequence>
<keyword evidence="6" id="KW-1185">Reference proteome</keyword>
<gene>
    <name evidence="5" type="ordered locus">Bsel_1169</name>
</gene>
<dbReference type="HOGENOM" id="CLU_142825_1_0_9"/>
<evidence type="ECO:0000256" key="3">
    <source>
        <dbReference type="ARBA" id="ARBA00022801"/>
    </source>
</evidence>
<dbReference type="InterPro" id="IPR052379">
    <property type="entry name" value="Type_VII_TA_RNase"/>
</dbReference>
<dbReference type="InterPro" id="IPR008201">
    <property type="entry name" value="HepT-like"/>
</dbReference>
<evidence type="ECO:0000256" key="1">
    <source>
        <dbReference type="ARBA" id="ARBA00022649"/>
    </source>
</evidence>
<protein>
    <recommendedName>
        <fullName evidence="7">DUF86 domain-containing protein</fullName>
    </recommendedName>
</protein>
<dbReference type="AlphaFoldDB" id="D6Y179"/>
<dbReference type="RefSeq" id="WP_013172107.1">
    <property type="nucleotide sequence ID" value="NC_014219.1"/>
</dbReference>
<dbReference type="Pfam" id="PF01934">
    <property type="entry name" value="HepT-like"/>
    <property type="match status" value="1"/>
</dbReference>
<accession>D6Y179</accession>
<reference evidence="5" key="1">
    <citation type="submission" date="2009-10" db="EMBL/GenBank/DDBJ databases">
        <title>Complete sequence of Bacillus selenitireducens MLS10.</title>
        <authorList>
            <consortium name="US DOE Joint Genome Institute"/>
            <person name="Lucas S."/>
            <person name="Copeland A."/>
            <person name="Lapidus A."/>
            <person name="Glavina del Rio T."/>
            <person name="Dalin E."/>
            <person name="Tice H."/>
            <person name="Bruce D."/>
            <person name="Goodwin L."/>
            <person name="Pitluck S."/>
            <person name="Sims D."/>
            <person name="Brettin T."/>
            <person name="Detter J.C."/>
            <person name="Han C."/>
            <person name="Larimer F."/>
            <person name="Land M."/>
            <person name="Hauser L."/>
            <person name="Kyrpides N."/>
            <person name="Ovchinnikova G."/>
            <person name="Stolz J."/>
        </authorList>
    </citation>
    <scope>NUCLEOTIDE SEQUENCE [LARGE SCALE GENOMIC DNA]</scope>
    <source>
        <strain evidence="5">MLS10</strain>
    </source>
</reference>
<evidence type="ECO:0008006" key="7">
    <source>
        <dbReference type="Google" id="ProtNLM"/>
    </source>
</evidence>
<organism evidence="5 6">
    <name type="scientific">Bacillus selenitireducens (strain ATCC 700615 / DSM 15326 / MLS10)</name>
    <dbReference type="NCBI Taxonomy" id="439292"/>
    <lineage>
        <taxon>Bacteria</taxon>
        <taxon>Bacillati</taxon>
        <taxon>Bacillota</taxon>
        <taxon>Bacilli</taxon>
        <taxon>Bacillales</taxon>
        <taxon>Bacillaceae</taxon>
        <taxon>Salisediminibacterium</taxon>
    </lineage>
</organism>
<dbReference type="InterPro" id="IPR037038">
    <property type="entry name" value="HepT-like_sf"/>
</dbReference>
<dbReference type="Proteomes" id="UP000000271">
    <property type="component" value="Chromosome"/>
</dbReference>
<dbReference type="STRING" id="439292.Bsel_1169"/>
<dbReference type="PANTHER" id="PTHR33397">
    <property type="entry name" value="UPF0331 PROTEIN YUTE"/>
    <property type="match status" value="1"/>
</dbReference>
<evidence type="ECO:0000313" key="6">
    <source>
        <dbReference type="Proteomes" id="UP000000271"/>
    </source>
</evidence>
<keyword evidence="3" id="KW-0378">Hydrolase</keyword>
<dbReference type="Gene3D" id="1.20.120.580">
    <property type="entry name" value="bsu32300-like"/>
    <property type="match status" value="1"/>
</dbReference>
<dbReference type="OrthoDB" id="2375467at2"/>
<evidence type="ECO:0000256" key="4">
    <source>
        <dbReference type="ARBA" id="ARBA00024207"/>
    </source>
</evidence>
<dbReference type="GO" id="GO:0004540">
    <property type="term" value="F:RNA nuclease activity"/>
    <property type="evidence" value="ECO:0007669"/>
    <property type="project" value="InterPro"/>
</dbReference>
<comment type="similarity">
    <text evidence="4">Belongs to the HepT RNase toxin family.</text>
</comment>
<proteinExistence type="inferred from homology"/>
<evidence type="ECO:0000313" key="5">
    <source>
        <dbReference type="EMBL" id="ADH98683.1"/>
    </source>
</evidence>
<keyword evidence="1" id="KW-1277">Toxin-antitoxin system</keyword>
<dbReference type="PANTHER" id="PTHR33397:SF5">
    <property type="entry name" value="RNASE YUTE-RELATED"/>
    <property type="match status" value="1"/>
</dbReference>
<name>D6Y179_BACIE</name>
<evidence type="ECO:0000256" key="2">
    <source>
        <dbReference type="ARBA" id="ARBA00022722"/>
    </source>
</evidence>